<keyword evidence="7" id="KW-1185">Reference proteome</keyword>
<keyword evidence="2" id="KW-0813">Transport</keyword>
<evidence type="ECO:0000313" key="6">
    <source>
        <dbReference type="EMBL" id="MBB5435699.1"/>
    </source>
</evidence>
<comment type="caution">
    <text evidence="6">The sequence shown here is derived from an EMBL/GenBank/DDBJ whole genome shotgun (WGS) entry which is preliminary data.</text>
</comment>
<dbReference type="Pfam" id="PF00005">
    <property type="entry name" value="ABC_tran"/>
    <property type="match status" value="1"/>
</dbReference>
<comment type="similarity">
    <text evidence="1">Belongs to the ABC transporter superfamily.</text>
</comment>
<dbReference type="GO" id="GO:0005524">
    <property type="term" value="F:ATP binding"/>
    <property type="evidence" value="ECO:0007669"/>
    <property type="project" value="UniProtKB-KW"/>
</dbReference>
<dbReference type="Gene3D" id="3.40.50.300">
    <property type="entry name" value="P-loop containing nucleotide triphosphate hydrolases"/>
    <property type="match status" value="1"/>
</dbReference>
<gene>
    <name evidence="6" type="ORF">HDA36_005847</name>
</gene>
<dbReference type="InterPro" id="IPR027417">
    <property type="entry name" value="P-loop_NTPase"/>
</dbReference>
<evidence type="ECO:0000256" key="3">
    <source>
        <dbReference type="ARBA" id="ARBA00022741"/>
    </source>
</evidence>
<dbReference type="InterPro" id="IPR003593">
    <property type="entry name" value="AAA+_ATPase"/>
</dbReference>
<evidence type="ECO:0000256" key="1">
    <source>
        <dbReference type="ARBA" id="ARBA00005417"/>
    </source>
</evidence>
<dbReference type="PANTHER" id="PTHR43335">
    <property type="entry name" value="ABC TRANSPORTER, ATP-BINDING PROTEIN"/>
    <property type="match status" value="1"/>
</dbReference>
<reference evidence="6 7" key="1">
    <citation type="submission" date="2020-08" db="EMBL/GenBank/DDBJ databases">
        <title>Sequencing the genomes of 1000 actinobacteria strains.</title>
        <authorList>
            <person name="Klenk H.-P."/>
        </authorList>
    </citation>
    <scope>NUCLEOTIDE SEQUENCE [LARGE SCALE GENOMIC DNA]</scope>
    <source>
        <strain evidence="6 7">DSM 44551</strain>
    </source>
</reference>
<dbReference type="InterPro" id="IPR003439">
    <property type="entry name" value="ABC_transporter-like_ATP-bd"/>
</dbReference>
<evidence type="ECO:0000313" key="7">
    <source>
        <dbReference type="Proteomes" id="UP000572635"/>
    </source>
</evidence>
<name>A0A7W8VH61_9ACTN</name>
<keyword evidence="3" id="KW-0547">Nucleotide-binding</keyword>
<sequence length="276" mass="29087">MHVAISGLAHSFRRRRVLDGVDAEFGPGVFGLLGPNGAGKTTLIRLLAGVLRVRTGRVSAGGLDLRTRAGRRALRRVLGYLPQHAALYPDLTPRDFLGYAGLLKGMDDPRERRRRAGELLDRLDLVFEADRRIGTLSAGTRRRVGIAQALLGDPALVLLDEPTAGLDVEERIRLRALLAGLGAERTVLLSTHLLDDAAALCPEVAVLAGGRTVYTGAAAGLAEVAADRVFLLSGPDGAPGRRIVTGTPPPGARPAAPTLEDGYAALMADVRAEPPA</sequence>
<accession>A0A7W8VH61</accession>
<dbReference type="SUPFAM" id="SSF52540">
    <property type="entry name" value="P-loop containing nucleoside triphosphate hydrolases"/>
    <property type="match status" value="1"/>
</dbReference>
<evidence type="ECO:0000256" key="4">
    <source>
        <dbReference type="ARBA" id="ARBA00022840"/>
    </source>
</evidence>
<dbReference type="SMART" id="SM00382">
    <property type="entry name" value="AAA"/>
    <property type="match status" value="1"/>
</dbReference>
<proteinExistence type="inferred from homology"/>
<evidence type="ECO:0000256" key="2">
    <source>
        <dbReference type="ARBA" id="ARBA00022448"/>
    </source>
</evidence>
<keyword evidence="4" id="KW-0067">ATP-binding</keyword>
<dbReference type="PROSITE" id="PS50893">
    <property type="entry name" value="ABC_TRANSPORTER_2"/>
    <property type="match status" value="1"/>
</dbReference>
<evidence type="ECO:0000259" key="5">
    <source>
        <dbReference type="PROSITE" id="PS50893"/>
    </source>
</evidence>
<dbReference type="PANTHER" id="PTHR43335:SF2">
    <property type="entry name" value="ABC TRANSPORTER, ATP-BINDING PROTEIN"/>
    <property type="match status" value="1"/>
</dbReference>
<organism evidence="6 7">
    <name type="scientific">Nocardiopsis composta</name>
    <dbReference type="NCBI Taxonomy" id="157465"/>
    <lineage>
        <taxon>Bacteria</taxon>
        <taxon>Bacillati</taxon>
        <taxon>Actinomycetota</taxon>
        <taxon>Actinomycetes</taxon>
        <taxon>Streptosporangiales</taxon>
        <taxon>Nocardiopsidaceae</taxon>
        <taxon>Nocardiopsis</taxon>
    </lineage>
</organism>
<dbReference type="Proteomes" id="UP000572635">
    <property type="component" value="Unassembled WGS sequence"/>
</dbReference>
<feature type="domain" description="ABC transporter" evidence="5">
    <location>
        <begin position="3"/>
        <end position="234"/>
    </location>
</feature>
<dbReference type="RefSeq" id="WP_184398692.1">
    <property type="nucleotide sequence ID" value="NZ_BAAAJD010000027.1"/>
</dbReference>
<dbReference type="EMBL" id="JACHDB010000002">
    <property type="protein sequence ID" value="MBB5435699.1"/>
    <property type="molecule type" value="Genomic_DNA"/>
</dbReference>
<protein>
    <submittedName>
        <fullName evidence="6">ABC-type multidrug transport system ATPase subunit</fullName>
    </submittedName>
</protein>
<dbReference type="GO" id="GO:0016887">
    <property type="term" value="F:ATP hydrolysis activity"/>
    <property type="evidence" value="ECO:0007669"/>
    <property type="project" value="InterPro"/>
</dbReference>
<dbReference type="AlphaFoldDB" id="A0A7W8VH61"/>